<gene>
    <name evidence="1" type="ORF">KQI75_04620</name>
</gene>
<evidence type="ECO:0000313" key="2">
    <source>
        <dbReference type="Proteomes" id="UP000783588"/>
    </source>
</evidence>
<dbReference type="EMBL" id="JAHLQI010000002">
    <property type="protein sequence ID" value="MBU5489908.1"/>
    <property type="molecule type" value="Genomic_DNA"/>
</dbReference>
<reference evidence="1 2" key="1">
    <citation type="submission" date="2021-06" db="EMBL/GenBank/DDBJ databases">
        <authorList>
            <person name="Sun Q."/>
            <person name="Li D."/>
        </authorList>
    </citation>
    <scope>NUCLEOTIDE SEQUENCE [LARGE SCALE GENOMIC DNA]</scope>
    <source>
        <strain evidence="1 2">MSJd-7</strain>
    </source>
</reference>
<proteinExistence type="predicted"/>
<comment type="caution">
    <text evidence="1">The sequence shown here is derived from an EMBL/GenBank/DDBJ whole genome shotgun (WGS) entry which is preliminary data.</text>
</comment>
<name>A0ABS6EQG4_9FIRM</name>
<evidence type="ECO:0000313" key="1">
    <source>
        <dbReference type="EMBL" id="MBU5489908.1"/>
    </source>
</evidence>
<sequence length="102" mass="11833">MKREELLKRVLDCCRPRRVILYGEKFVVDGHDVKSADLCIILDHCNKTELLRKLYLKINMPIPVQFLLYQTDEWLELLRDSGSYASAIEKKGTVLYGETSEG</sequence>
<accession>A0ABS6EQG4</accession>
<dbReference type="Proteomes" id="UP000783588">
    <property type="component" value="Unassembled WGS sequence"/>
</dbReference>
<protein>
    <recommendedName>
        <fullName evidence="3">Nucleotidyltransferase domain-containing protein</fullName>
    </recommendedName>
</protein>
<organism evidence="1 2">
    <name type="scientific">Butyricicoccus intestinisimiae</name>
    <dbReference type="NCBI Taxonomy" id="2841509"/>
    <lineage>
        <taxon>Bacteria</taxon>
        <taxon>Bacillati</taxon>
        <taxon>Bacillota</taxon>
        <taxon>Clostridia</taxon>
        <taxon>Eubacteriales</taxon>
        <taxon>Butyricicoccaceae</taxon>
        <taxon>Butyricicoccus</taxon>
    </lineage>
</organism>
<keyword evidence="2" id="KW-1185">Reference proteome</keyword>
<evidence type="ECO:0008006" key="3">
    <source>
        <dbReference type="Google" id="ProtNLM"/>
    </source>
</evidence>
<dbReference type="RefSeq" id="WP_216469563.1">
    <property type="nucleotide sequence ID" value="NZ_JAHLQI010000002.1"/>
</dbReference>